<gene>
    <name evidence="1" type="ORF">QJ048_19685</name>
</gene>
<accession>A0ABT6RHH2</accession>
<dbReference type="Proteomes" id="UP001226434">
    <property type="component" value="Unassembled WGS sequence"/>
</dbReference>
<dbReference type="EMBL" id="JASBRG010000007">
    <property type="protein sequence ID" value="MDI3322023.1"/>
    <property type="molecule type" value="Genomic_DNA"/>
</dbReference>
<keyword evidence="2" id="KW-1185">Reference proteome</keyword>
<name>A0ABT6RHH2_9BACT</name>
<comment type="caution">
    <text evidence="1">The sequence shown here is derived from an EMBL/GenBank/DDBJ whole genome shotgun (WGS) entry which is preliminary data.</text>
</comment>
<reference evidence="1 2" key="1">
    <citation type="submission" date="2023-05" db="EMBL/GenBank/DDBJ databases">
        <title>Genome sequence of Pinibacter sp. MAH-24.</title>
        <authorList>
            <person name="Huq M.A."/>
        </authorList>
    </citation>
    <scope>NUCLEOTIDE SEQUENCE [LARGE SCALE GENOMIC DNA]</scope>
    <source>
        <strain evidence="1 2">MAH-24</strain>
    </source>
</reference>
<evidence type="ECO:0000313" key="2">
    <source>
        <dbReference type="Proteomes" id="UP001226434"/>
    </source>
</evidence>
<protein>
    <recommendedName>
        <fullName evidence="3">DUF695 domain-containing protein</fullName>
    </recommendedName>
</protein>
<organism evidence="1 2">
    <name type="scientific">Pinibacter soli</name>
    <dbReference type="NCBI Taxonomy" id="3044211"/>
    <lineage>
        <taxon>Bacteria</taxon>
        <taxon>Pseudomonadati</taxon>
        <taxon>Bacteroidota</taxon>
        <taxon>Chitinophagia</taxon>
        <taxon>Chitinophagales</taxon>
        <taxon>Chitinophagaceae</taxon>
        <taxon>Pinibacter</taxon>
    </lineage>
</organism>
<sequence length="163" mass="19157">MHFRTILLLSFLICCSCGLSTKEQWNAIQKKESVYLKDIIVRFKKPLWQDTADIWVNTPYKNYPYKKYCSGSVRANFKMNNLYVIQNLGADSLGLAKSILKKMQTTGVAHLVAQRIYGDDLTIYYYTDRDADWVGVTEKLKEHYENFEMQEDPEWKVLNDLTY</sequence>
<evidence type="ECO:0000313" key="1">
    <source>
        <dbReference type="EMBL" id="MDI3322023.1"/>
    </source>
</evidence>
<proteinExistence type="predicted"/>
<dbReference type="RefSeq" id="WP_282336146.1">
    <property type="nucleotide sequence ID" value="NZ_JASBRG010000007.1"/>
</dbReference>
<evidence type="ECO:0008006" key="3">
    <source>
        <dbReference type="Google" id="ProtNLM"/>
    </source>
</evidence>